<evidence type="ECO:0000313" key="1">
    <source>
        <dbReference type="EMBL" id="DBA52116.1"/>
    </source>
</evidence>
<sequence length="52" mass="5865">MKSSLYCDNCENPIGIGHRYIVTKLPKNKEISFVDGNVYLCAGCFVEDVHNE</sequence>
<protein>
    <submittedName>
        <fullName evidence="1">ORF31</fullName>
    </submittedName>
</protein>
<dbReference type="EMBL" id="BK067790">
    <property type="protein sequence ID" value="DBA52116.1"/>
    <property type="molecule type" value="Genomic_DNA"/>
</dbReference>
<reference evidence="1" key="2">
    <citation type="submission" date="2024-03" db="EMBL/GenBank/DDBJ databases">
        <authorList>
            <person name="Ni Y."/>
            <person name="Xu T."/>
            <person name="Yan S."/>
            <person name="Chen L."/>
            <person name="Wang Y."/>
        </authorList>
    </citation>
    <scope>NUCLEOTIDE SEQUENCE</scope>
    <source>
        <strain evidence="1">NMM1</strain>
    </source>
</reference>
<accession>A0AAT9J7H9</accession>
<proteinExistence type="predicted"/>
<reference evidence="1" key="1">
    <citation type="journal article" date="2024" name="Environ. Microbiol. Rep.">
        <title>Hiding in plain sight: The discovery of complete genomes of 11 hypothetical spindle-shaped viruses that putatively infect mesophilic ammonia-oxidizing archaea.</title>
        <authorList>
            <person name="Ni Y."/>
            <person name="Xu T."/>
            <person name="Yan S."/>
            <person name="Chen L."/>
            <person name="Wang Y."/>
        </authorList>
    </citation>
    <scope>NUCLEOTIDE SEQUENCE</scope>
    <source>
        <strain evidence="1">NMM1</strain>
    </source>
</reference>
<organism evidence="1">
    <name type="scientific">Nitrosopumilaceae spindle-shaped virus</name>
    <dbReference type="NCBI Taxonomy" id="3065433"/>
    <lineage>
        <taxon>Viruses</taxon>
    </lineage>
</organism>
<name>A0AAT9J7H9_9VIRU</name>